<comment type="catalytic activity">
    <reaction evidence="7">
        <text>L-threonyl-[protein] + ATP = O-phospho-L-threonyl-[protein] + ADP + H(+)</text>
        <dbReference type="Rhea" id="RHEA:46608"/>
        <dbReference type="Rhea" id="RHEA-COMP:11060"/>
        <dbReference type="Rhea" id="RHEA-COMP:11605"/>
        <dbReference type="ChEBI" id="CHEBI:15378"/>
        <dbReference type="ChEBI" id="CHEBI:30013"/>
        <dbReference type="ChEBI" id="CHEBI:30616"/>
        <dbReference type="ChEBI" id="CHEBI:61977"/>
        <dbReference type="ChEBI" id="CHEBI:456216"/>
        <dbReference type="EC" id="2.7.11.1"/>
    </reaction>
</comment>
<protein>
    <recommendedName>
        <fullName evidence="1">non-specific serine/threonine protein kinase</fullName>
        <ecNumber evidence="1">2.7.11.1</ecNumber>
    </recommendedName>
</protein>
<dbReference type="InterPro" id="IPR000719">
    <property type="entry name" value="Prot_kinase_dom"/>
</dbReference>
<dbReference type="Pfam" id="PF05147">
    <property type="entry name" value="LANC_like"/>
    <property type="match status" value="1"/>
</dbReference>
<dbReference type="PANTHER" id="PTHR24363">
    <property type="entry name" value="SERINE/THREONINE PROTEIN KINASE"/>
    <property type="match status" value="1"/>
</dbReference>
<evidence type="ECO:0000256" key="4">
    <source>
        <dbReference type="ARBA" id="ARBA00022741"/>
    </source>
</evidence>
<dbReference type="Proteomes" id="UP001143474">
    <property type="component" value="Unassembled WGS sequence"/>
</dbReference>
<name>A0A9W6I8X1_9ACTN</name>
<feature type="domain" description="Protein kinase" evidence="10">
    <location>
        <begin position="226"/>
        <end position="487"/>
    </location>
</feature>
<dbReference type="GO" id="GO:0031179">
    <property type="term" value="P:peptide modification"/>
    <property type="evidence" value="ECO:0007669"/>
    <property type="project" value="InterPro"/>
</dbReference>
<evidence type="ECO:0000313" key="12">
    <source>
        <dbReference type="Proteomes" id="UP001143474"/>
    </source>
</evidence>
<reference evidence="11" key="1">
    <citation type="journal article" date="2014" name="Int. J. Syst. Evol. Microbiol.">
        <title>Complete genome sequence of Corynebacterium casei LMG S-19264T (=DSM 44701T), isolated from a smear-ripened cheese.</title>
        <authorList>
            <consortium name="US DOE Joint Genome Institute (JGI-PGF)"/>
            <person name="Walter F."/>
            <person name="Albersmeier A."/>
            <person name="Kalinowski J."/>
            <person name="Ruckert C."/>
        </authorList>
    </citation>
    <scope>NUCLEOTIDE SEQUENCE</scope>
    <source>
        <strain evidence="11">VKM Ac-2007</strain>
    </source>
</reference>
<keyword evidence="6" id="KW-0067">ATP-binding</keyword>
<dbReference type="GO" id="GO:0004674">
    <property type="term" value="F:protein serine/threonine kinase activity"/>
    <property type="evidence" value="ECO:0007669"/>
    <property type="project" value="UniProtKB-KW"/>
</dbReference>
<keyword evidence="3" id="KW-0808">Transferase</keyword>
<dbReference type="PROSITE" id="PS50011">
    <property type="entry name" value="PROTEIN_KINASE_DOM"/>
    <property type="match status" value="1"/>
</dbReference>
<evidence type="ECO:0000256" key="2">
    <source>
        <dbReference type="ARBA" id="ARBA00022527"/>
    </source>
</evidence>
<evidence type="ECO:0000256" key="8">
    <source>
        <dbReference type="ARBA" id="ARBA00048679"/>
    </source>
</evidence>
<dbReference type="Pfam" id="PF25816">
    <property type="entry name" value="RamC_N"/>
    <property type="match status" value="1"/>
</dbReference>
<dbReference type="PANTHER" id="PTHR24363:SF0">
    <property type="entry name" value="SERINE_THREONINE KINASE LIKE DOMAIN CONTAINING 1"/>
    <property type="match status" value="1"/>
</dbReference>
<gene>
    <name evidence="11" type="ORF">GCM10017600_76620</name>
</gene>
<organism evidence="11 12">
    <name type="scientific">Streptosporangium carneum</name>
    <dbReference type="NCBI Taxonomy" id="47481"/>
    <lineage>
        <taxon>Bacteria</taxon>
        <taxon>Bacillati</taxon>
        <taxon>Actinomycetota</taxon>
        <taxon>Actinomycetes</taxon>
        <taxon>Streptosporangiales</taxon>
        <taxon>Streptosporangiaceae</taxon>
        <taxon>Streptosporangium</taxon>
    </lineage>
</organism>
<dbReference type="SMART" id="SM01260">
    <property type="entry name" value="LANC_like"/>
    <property type="match status" value="1"/>
</dbReference>
<dbReference type="Gene3D" id="1.50.10.10">
    <property type="match status" value="1"/>
</dbReference>
<dbReference type="SUPFAM" id="SSF56112">
    <property type="entry name" value="Protein kinase-like (PK-like)"/>
    <property type="match status" value="1"/>
</dbReference>
<dbReference type="InterPro" id="IPR057929">
    <property type="entry name" value="RamC_N"/>
</dbReference>
<sequence>MNDQYELYCLADRLFYDTLDGRRGEHPDFPQATREVPEGWRHQASDTWMHYAPAGGRTPAQGWKIHVSACVEDAERALDVVWDYCVPRGIAFKFLRSLPVMSMLNSKAAPRGSSGKLVTIYPVDDSQLELTLKELDGLLRGVRGPYVLSDLRYGEGPLFVRYGGFVPRHCLSTSGELVLAVEDGDGRLVPDVREPAFTVPSWVTLPAFLEPHLAARNAVTTNGLPYQVESVMQFSNGGGVYLGRDLRTGDRVVLKEARPHAGLDAAGRDAVARLAHERDMLERLAGLDAVPALIDYFTLGDHHFLVQEFVDGNPLQRLLVQKYPLTRADHDEETRAAYTSWVLDTLPKVRRAVESLHERGVVFGDLHPNNILVTGDGRLVLIDYEVATLAEDRARAALGHPAFGAPRDRHGVDIDVYALACLCFGLFAPQLTIMLPLDRAKILQLAELVTETFPVPPEVVEEAVRTIVGTQPVAAPRIPRPGRDGWPEVREATARAILASATPEREDRLFPGDVAQFRPGGGVNFAHGAAGVLYALERAGAGRFPEHEEWLRRRALDPAPGTGIGFYDGLHGVAHVLEELGHRQDALDVVARCLRERWESLELGLFGGLAGVGLNLFHLGERAGEPGLTELAHRVVGICADRLGGPDDVPEISGGTNPRAGLMYGSAGPALLFTHAYERTGDTSLLDSAAVALRQDLRRCTRNEDGSLQVTQGWRILPYLDEGSVGIALALSRYLAHRDDEGFRDALKGCGLVTRGGFYVQPGLFTGRGGMILALGAERASAHDAPGVDIDLAAQLHGLGWHALPYGGGLAFPGDQLLRLSMDFATGTAGVLFAMSTVLHDQPVFLPFTGPPGGTGSLTKAPPVLEPAERLHSHEPSKEV</sequence>
<dbReference type="EC" id="2.7.11.1" evidence="1"/>
<dbReference type="InterPro" id="IPR058053">
    <property type="entry name" value="RamC_C"/>
</dbReference>
<dbReference type="Gene3D" id="1.10.510.10">
    <property type="entry name" value="Transferase(Phosphotransferase) domain 1"/>
    <property type="match status" value="1"/>
</dbReference>
<accession>A0A9W6I8X1</accession>
<evidence type="ECO:0000256" key="7">
    <source>
        <dbReference type="ARBA" id="ARBA00047899"/>
    </source>
</evidence>
<keyword evidence="2 11" id="KW-0723">Serine/threonine-protein kinase</keyword>
<evidence type="ECO:0000256" key="1">
    <source>
        <dbReference type="ARBA" id="ARBA00012513"/>
    </source>
</evidence>
<dbReference type="InterPro" id="IPR007822">
    <property type="entry name" value="LANC-like"/>
</dbReference>
<dbReference type="InterPro" id="IPR053524">
    <property type="entry name" value="Aerial_hyphae_peptide-synth"/>
</dbReference>
<dbReference type="AlphaFoldDB" id="A0A9W6I8X1"/>
<keyword evidence="5 11" id="KW-0418">Kinase</keyword>
<reference evidence="11" key="2">
    <citation type="submission" date="2023-01" db="EMBL/GenBank/DDBJ databases">
        <authorList>
            <person name="Sun Q."/>
            <person name="Evtushenko L."/>
        </authorList>
    </citation>
    <scope>NUCLEOTIDE SEQUENCE</scope>
    <source>
        <strain evidence="11">VKM Ac-2007</strain>
    </source>
</reference>
<dbReference type="Pfam" id="PF00069">
    <property type="entry name" value="Pkinase"/>
    <property type="match status" value="1"/>
</dbReference>
<feature type="compositionally biased region" description="Basic and acidic residues" evidence="9">
    <location>
        <begin position="867"/>
        <end position="880"/>
    </location>
</feature>
<dbReference type="NCBIfam" id="NF038151">
    <property type="entry name" value="lanthi_synth_III"/>
    <property type="match status" value="1"/>
</dbReference>
<evidence type="ECO:0000313" key="11">
    <source>
        <dbReference type="EMBL" id="GLK14250.1"/>
    </source>
</evidence>
<evidence type="ECO:0000256" key="6">
    <source>
        <dbReference type="ARBA" id="ARBA00022840"/>
    </source>
</evidence>
<comment type="caution">
    <text evidence="11">The sequence shown here is derived from an EMBL/GenBank/DDBJ whole genome shotgun (WGS) entry which is preliminary data.</text>
</comment>
<proteinExistence type="predicted"/>
<comment type="catalytic activity">
    <reaction evidence="8">
        <text>L-seryl-[protein] + ATP = O-phospho-L-seryl-[protein] + ADP + H(+)</text>
        <dbReference type="Rhea" id="RHEA:17989"/>
        <dbReference type="Rhea" id="RHEA-COMP:9863"/>
        <dbReference type="Rhea" id="RHEA-COMP:11604"/>
        <dbReference type="ChEBI" id="CHEBI:15378"/>
        <dbReference type="ChEBI" id="CHEBI:29999"/>
        <dbReference type="ChEBI" id="CHEBI:30616"/>
        <dbReference type="ChEBI" id="CHEBI:83421"/>
        <dbReference type="ChEBI" id="CHEBI:456216"/>
        <dbReference type="EC" id="2.7.11.1"/>
    </reaction>
</comment>
<dbReference type="InterPro" id="IPR011009">
    <property type="entry name" value="Kinase-like_dom_sf"/>
</dbReference>
<dbReference type="RefSeq" id="WP_271222495.1">
    <property type="nucleotide sequence ID" value="NZ_BAAAVD010000013.1"/>
</dbReference>
<keyword evidence="4" id="KW-0547">Nucleotide-binding</keyword>
<dbReference type="GO" id="GO:0005524">
    <property type="term" value="F:ATP binding"/>
    <property type="evidence" value="ECO:0007669"/>
    <property type="project" value="UniProtKB-KW"/>
</dbReference>
<dbReference type="EMBL" id="BSEV01000030">
    <property type="protein sequence ID" value="GLK14250.1"/>
    <property type="molecule type" value="Genomic_DNA"/>
</dbReference>
<dbReference type="InterPro" id="IPR012341">
    <property type="entry name" value="6hp_glycosidase-like_sf"/>
</dbReference>
<feature type="region of interest" description="Disordered" evidence="9">
    <location>
        <begin position="850"/>
        <end position="880"/>
    </location>
</feature>
<evidence type="ECO:0000256" key="5">
    <source>
        <dbReference type="ARBA" id="ARBA00022777"/>
    </source>
</evidence>
<dbReference type="CDD" id="cd04791">
    <property type="entry name" value="LanC_SerThrkinase"/>
    <property type="match status" value="1"/>
</dbReference>
<dbReference type="SMART" id="SM00220">
    <property type="entry name" value="S_TKc"/>
    <property type="match status" value="1"/>
</dbReference>
<evidence type="ECO:0000259" key="10">
    <source>
        <dbReference type="PROSITE" id="PS50011"/>
    </source>
</evidence>
<dbReference type="GO" id="GO:0005975">
    <property type="term" value="P:carbohydrate metabolic process"/>
    <property type="evidence" value="ECO:0007669"/>
    <property type="project" value="InterPro"/>
</dbReference>
<evidence type="ECO:0000256" key="9">
    <source>
        <dbReference type="SAM" id="MobiDB-lite"/>
    </source>
</evidence>
<evidence type="ECO:0000256" key="3">
    <source>
        <dbReference type="ARBA" id="ARBA00022679"/>
    </source>
</evidence>
<dbReference type="SUPFAM" id="SSF158745">
    <property type="entry name" value="LanC-like"/>
    <property type="match status" value="1"/>
</dbReference>
<keyword evidence="12" id="KW-1185">Reference proteome</keyword>